<dbReference type="InterPro" id="IPR008978">
    <property type="entry name" value="HSP20-like_chaperone"/>
</dbReference>
<proteinExistence type="predicted"/>
<dbReference type="Gene3D" id="2.60.40.790">
    <property type="match status" value="1"/>
</dbReference>
<accession>A0A0X3P1N3</accession>
<dbReference type="EMBL" id="GEEE01022379">
    <property type="protein sequence ID" value="JAP40846.1"/>
    <property type="molecule type" value="Transcribed_RNA"/>
</dbReference>
<protein>
    <recommendedName>
        <fullName evidence="2">CS domain-containing protein</fullName>
    </recommendedName>
</protein>
<evidence type="ECO:0000313" key="1">
    <source>
        <dbReference type="EMBL" id="JAP41056.1"/>
    </source>
</evidence>
<evidence type="ECO:0008006" key="2">
    <source>
        <dbReference type="Google" id="ProtNLM"/>
    </source>
</evidence>
<dbReference type="EMBL" id="GEEE01022169">
    <property type="protein sequence ID" value="JAP41056.1"/>
    <property type="molecule type" value="Transcribed_RNA"/>
</dbReference>
<gene>
    <name evidence="1" type="ORF">TR148603</name>
</gene>
<dbReference type="AlphaFoldDB" id="A0A0X3P1N3"/>
<dbReference type="SUPFAM" id="SSF49764">
    <property type="entry name" value="HSP20-like chaperones"/>
    <property type="match status" value="1"/>
</dbReference>
<sequence>MSGDAAFEEPTYSFNEQAKNVLRVVVKIPGMRSSAVLRFKNFLPQMDREVDNGRAQVNFQTRGFSFCFFGSGELQGKRYCLTVKDLPNDILPAKCNCEPHDGEFFILLKKAVPGSWMNALVEGLKTAPPDELHGDSSTIPCS</sequence>
<reference evidence="1" key="1">
    <citation type="submission" date="2016-01" db="EMBL/GenBank/DDBJ databases">
        <title>Reference transcriptome for the parasite Schistocephalus solidus: insights into the molecular evolution of parasitism.</title>
        <authorList>
            <person name="Hebert F.O."/>
            <person name="Grambauer S."/>
            <person name="Barber I."/>
            <person name="Landry C.R."/>
            <person name="Aubin-Horth N."/>
        </authorList>
    </citation>
    <scope>NUCLEOTIDE SEQUENCE</scope>
</reference>
<dbReference type="CDD" id="cd06463">
    <property type="entry name" value="p23_like"/>
    <property type="match status" value="1"/>
</dbReference>
<organism evidence="1">
    <name type="scientific">Schistocephalus solidus</name>
    <name type="common">Tapeworm</name>
    <dbReference type="NCBI Taxonomy" id="70667"/>
    <lineage>
        <taxon>Eukaryota</taxon>
        <taxon>Metazoa</taxon>
        <taxon>Spiralia</taxon>
        <taxon>Lophotrochozoa</taxon>
        <taxon>Platyhelminthes</taxon>
        <taxon>Cestoda</taxon>
        <taxon>Eucestoda</taxon>
        <taxon>Diphyllobothriidea</taxon>
        <taxon>Diphyllobothriidae</taxon>
        <taxon>Schistocephalus</taxon>
    </lineage>
</organism>
<name>A0A0X3P1N3_SCHSO</name>